<reference evidence="1" key="1">
    <citation type="submission" date="2013-10" db="EMBL/GenBank/DDBJ databases">
        <title>Genomic analysis of the causative agents of coccidiosis in chickens.</title>
        <authorList>
            <person name="Reid A.J."/>
            <person name="Blake D."/>
            <person name="Billington K."/>
            <person name="Browne H."/>
            <person name="Dunn M."/>
            <person name="Hung S."/>
            <person name="Kawahara F."/>
            <person name="Miranda-Saavedra D."/>
            <person name="Mourier T."/>
            <person name="Nagra H."/>
            <person name="Otto T.D."/>
            <person name="Rawlings N."/>
            <person name="Sanchez A."/>
            <person name="Sanders M."/>
            <person name="Subramaniam C."/>
            <person name="Tay Y."/>
            <person name="Dear P."/>
            <person name="Doerig C."/>
            <person name="Gruber A."/>
            <person name="Parkinson J."/>
            <person name="Shirley M."/>
            <person name="Wan K.L."/>
            <person name="Berriman M."/>
            <person name="Tomley F."/>
            <person name="Pain A."/>
        </authorList>
    </citation>
    <scope>NUCLEOTIDE SEQUENCE [LARGE SCALE GENOMIC DNA]</scope>
    <source>
        <strain evidence="1">Houghton</strain>
    </source>
</reference>
<dbReference type="GeneID" id="25256387"/>
<dbReference type="RefSeq" id="XP_013230188.1">
    <property type="nucleotide sequence ID" value="XM_013374734.1"/>
</dbReference>
<dbReference type="VEuPathDB" id="ToxoDB:ETH2_1323300"/>
<name>U6KRA1_EIMTE</name>
<organism evidence="1 2">
    <name type="scientific">Eimeria tenella</name>
    <name type="common">Coccidian parasite</name>
    <dbReference type="NCBI Taxonomy" id="5802"/>
    <lineage>
        <taxon>Eukaryota</taxon>
        <taxon>Sar</taxon>
        <taxon>Alveolata</taxon>
        <taxon>Apicomplexa</taxon>
        <taxon>Conoidasida</taxon>
        <taxon>Coccidia</taxon>
        <taxon>Eucoccidiorida</taxon>
        <taxon>Eimeriorina</taxon>
        <taxon>Eimeriidae</taxon>
        <taxon>Eimeria</taxon>
    </lineage>
</organism>
<dbReference type="VEuPathDB" id="ToxoDB:ETH_00036730"/>
<gene>
    <name evidence="1" type="ORF">ETH_00036730</name>
</gene>
<accession>U6KRA1</accession>
<keyword evidence="2" id="KW-1185">Reference proteome</keyword>
<sequence>MQMIDGARELLRQSVMTLQSEMCSGSRLLWKKWIRLEQKYGDKSSLRTVVELRALQRLGLGPEAAACCLEDREQQTENPAADAAAAAAVAVAAAAESEATCCFSPNKAAADLDPAEVAAAKFKIRKRAGLM</sequence>
<protein>
    <submittedName>
        <fullName evidence="1">Uncharacterized protein</fullName>
    </submittedName>
</protein>
<dbReference type="EMBL" id="HG674389">
    <property type="protein sequence ID" value="CDJ39433.1"/>
    <property type="molecule type" value="Genomic_DNA"/>
</dbReference>
<evidence type="ECO:0000313" key="2">
    <source>
        <dbReference type="Proteomes" id="UP000030747"/>
    </source>
</evidence>
<reference evidence="1" key="2">
    <citation type="submission" date="2013-10" db="EMBL/GenBank/DDBJ databases">
        <authorList>
            <person name="Aslett M."/>
        </authorList>
    </citation>
    <scope>NUCLEOTIDE SEQUENCE [LARGE SCALE GENOMIC DNA]</scope>
    <source>
        <strain evidence="1">Houghton</strain>
    </source>
</reference>
<evidence type="ECO:0000313" key="1">
    <source>
        <dbReference type="EMBL" id="CDJ39433.1"/>
    </source>
</evidence>
<dbReference type="OrthoDB" id="412781at2759"/>
<proteinExistence type="predicted"/>
<dbReference type="AlphaFoldDB" id="U6KRA1"/>
<dbReference type="Proteomes" id="UP000030747">
    <property type="component" value="Unassembled WGS sequence"/>
</dbReference>